<evidence type="ECO:0000256" key="8">
    <source>
        <dbReference type="SAM" id="Phobius"/>
    </source>
</evidence>
<feature type="transmembrane region" description="Helical" evidence="8">
    <location>
        <begin position="69"/>
        <end position="89"/>
    </location>
</feature>
<feature type="transmembrane region" description="Helical" evidence="8">
    <location>
        <begin position="317"/>
        <end position="340"/>
    </location>
</feature>
<evidence type="ECO:0000313" key="10">
    <source>
        <dbReference type="Proteomes" id="UP001205105"/>
    </source>
</evidence>
<keyword evidence="10" id="KW-1185">Reference proteome</keyword>
<dbReference type="AlphaFoldDB" id="A0AAD5H212"/>
<comment type="similarity">
    <text evidence="2">Belongs to the auxin efflux carrier (TC 2.A.69.1) family.</text>
</comment>
<evidence type="ECO:0000256" key="5">
    <source>
        <dbReference type="ARBA" id="ARBA00022989"/>
    </source>
</evidence>
<comment type="subcellular location">
    <subcellularLocation>
        <location evidence="1">Membrane</location>
        <topology evidence="1">Multi-pass membrane protein</topology>
    </subcellularLocation>
</comment>
<gene>
    <name evidence="9" type="ORF">COHA_005052</name>
</gene>
<dbReference type="PANTHER" id="PTHR31752:SF18">
    <property type="entry name" value="AUXIN EFFLUX CARRIER COMPONENT 1"/>
    <property type="match status" value="1"/>
</dbReference>
<sequence>MRVFNVFLFRFTLPMSVILGLGIKTDLYNADVWRFVGAFLMMRAIMLLACVVVVGGIQRGTLGDITANWLSTTWISTVILGVPLLKALLGPQYSSLGVVAGISSFIFQLPLMLILFEVHVWRQEVLHGTLPETQPNPATNGGSAPLLTDGSGEHKEEGSRCGSPDGQQVVGPADVRTEPKASQRAVLSAADASAVPPADKVAHSKSSLRRMGDNLIGCLHFRMTKNQGKRLGLRLVMNHVLWGVGIGIILSLSKIGPKWLDPGPSPPCKVNCSYAVGAGFLYILCEYFARCTEPVAFFATGMWMVRPKPIACGYIKAALYMLVKLVLVPALMVGCCFAVGLEGAVARAAVLVATLPVSAAAFALSKTYNVGEDIAGMRLYVALHCCGIGSVANVFLGNLLVLPTTIIWLEFMDGVNLFPAPGAKPPSTC</sequence>
<keyword evidence="5 8" id="KW-1133">Transmembrane helix</keyword>
<keyword evidence="6 8" id="KW-0472">Membrane</keyword>
<accession>A0AAD5H212</accession>
<comment type="caution">
    <text evidence="9">The sequence shown here is derived from an EMBL/GenBank/DDBJ whole genome shotgun (WGS) entry which is preliminary data.</text>
</comment>
<feature type="transmembrane region" description="Helical" evidence="8">
    <location>
        <begin position="231"/>
        <end position="252"/>
    </location>
</feature>
<feature type="transmembrane region" description="Helical" evidence="8">
    <location>
        <begin position="346"/>
        <end position="365"/>
    </location>
</feature>
<evidence type="ECO:0000256" key="7">
    <source>
        <dbReference type="SAM" id="MobiDB-lite"/>
    </source>
</evidence>
<dbReference type="EMBL" id="JADXDR010000065">
    <property type="protein sequence ID" value="KAI7841279.1"/>
    <property type="molecule type" value="Genomic_DNA"/>
</dbReference>
<keyword evidence="4 8" id="KW-0812">Transmembrane</keyword>
<protein>
    <submittedName>
        <fullName evidence="9">Uncharacterized protein</fullName>
    </submittedName>
</protein>
<dbReference type="Pfam" id="PF03547">
    <property type="entry name" value="Mem_trans"/>
    <property type="match status" value="1"/>
</dbReference>
<feature type="transmembrane region" description="Helical" evidence="8">
    <location>
        <begin position="377"/>
        <end position="409"/>
    </location>
</feature>
<feature type="transmembrane region" description="Helical" evidence="8">
    <location>
        <begin position="35"/>
        <end position="57"/>
    </location>
</feature>
<keyword evidence="3" id="KW-0813">Transport</keyword>
<proteinExistence type="inferred from homology"/>
<name>A0AAD5H212_9CHLO</name>
<dbReference type="Proteomes" id="UP001205105">
    <property type="component" value="Unassembled WGS sequence"/>
</dbReference>
<feature type="transmembrane region" description="Helical" evidence="8">
    <location>
        <begin position="95"/>
        <end position="116"/>
    </location>
</feature>
<evidence type="ECO:0000256" key="4">
    <source>
        <dbReference type="ARBA" id="ARBA00022692"/>
    </source>
</evidence>
<evidence type="ECO:0000256" key="1">
    <source>
        <dbReference type="ARBA" id="ARBA00004141"/>
    </source>
</evidence>
<feature type="compositionally biased region" description="Polar residues" evidence="7">
    <location>
        <begin position="131"/>
        <end position="142"/>
    </location>
</feature>
<feature type="region of interest" description="Disordered" evidence="7">
    <location>
        <begin position="130"/>
        <end position="177"/>
    </location>
</feature>
<dbReference type="InterPro" id="IPR004776">
    <property type="entry name" value="Mem_transp_PIN-like"/>
</dbReference>
<dbReference type="InterPro" id="IPR051107">
    <property type="entry name" value="Auxin_Efflux_Carrier"/>
</dbReference>
<reference evidence="9" key="1">
    <citation type="submission" date="2020-11" db="EMBL/GenBank/DDBJ databases">
        <title>Chlorella ohadii genome sequencing and assembly.</title>
        <authorList>
            <person name="Murik O."/>
            <person name="Treves H."/>
            <person name="Kedem I."/>
            <person name="Shotland Y."/>
            <person name="Kaplan A."/>
        </authorList>
    </citation>
    <scope>NUCLEOTIDE SEQUENCE</scope>
    <source>
        <strain evidence="9">1</strain>
    </source>
</reference>
<dbReference type="GO" id="GO:0016020">
    <property type="term" value="C:membrane"/>
    <property type="evidence" value="ECO:0007669"/>
    <property type="project" value="UniProtKB-SubCell"/>
</dbReference>
<evidence type="ECO:0000256" key="3">
    <source>
        <dbReference type="ARBA" id="ARBA00022448"/>
    </source>
</evidence>
<evidence type="ECO:0000256" key="2">
    <source>
        <dbReference type="ARBA" id="ARBA00009177"/>
    </source>
</evidence>
<feature type="transmembrane region" description="Helical" evidence="8">
    <location>
        <begin position="7"/>
        <end position="23"/>
    </location>
</feature>
<evidence type="ECO:0000256" key="6">
    <source>
        <dbReference type="ARBA" id="ARBA00023136"/>
    </source>
</evidence>
<dbReference type="PANTHER" id="PTHR31752">
    <property type="entry name" value="AUXIN EFFLUX CARRIER COMPONENT 1B-RELATED"/>
    <property type="match status" value="1"/>
</dbReference>
<dbReference type="GO" id="GO:0055085">
    <property type="term" value="P:transmembrane transport"/>
    <property type="evidence" value="ECO:0007669"/>
    <property type="project" value="InterPro"/>
</dbReference>
<evidence type="ECO:0000313" key="9">
    <source>
        <dbReference type="EMBL" id="KAI7841279.1"/>
    </source>
</evidence>
<organism evidence="9 10">
    <name type="scientific">Chlorella ohadii</name>
    <dbReference type="NCBI Taxonomy" id="2649997"/>
    <lineage>
        <taxon>Eukaryota</taxon>
        <taxon>Viridiplantae</taxon>
        <taxon>Chlorophyta</taxon>
        <taxon>core chlorophytes</taxon>
        <taxon>Trebouxiophyceae</taxon>
        <taxon>Chlorellales</taxon>
        <taxon>Chlorellaceae</taxon>
        <taxon>Chlorella clade</taxon>
        <taxon>Chlorella</taxon>
    </lineage>
</organism>